<dbReference type="InParanoid" id="E0VEP2"/>
<dbReference type="Proteomes" id="UP000009046">
    <property type="component" value="Unassembled WGS sequence"/>
</dbReference>
<dbReference type="SUPFAM" id="SSF50249">
    <property type="entry name" value="Nucleic acid-binding proteins"/>
    <property type="match status" value="1"/>
</dbReference>
<dbReference type="CTD" id="8234263"/>
<evidence type="ECO:0008006" key="5">
    <source>
        <dbReference type="Google" id="ProtNLM"/>
    </source>
</evidence>
<dbReference type="RefSeq" id="XP_002424586.1">
    <property type="nucleotide sequence ID" value="XM_002424541.1"/>
</dbReference>
<sequence>MGLIQIYGGVTELITPLLKCRYTLSTTTTITNIKEEKAEIEENGDLKKQSPNLFEQSKNGKENNEKKLGEFKRTKIIDPSYLKITSEELSKCPTLEFINYFSQRSHTCGELNKYLIGKNITLCGWISSNKFPGRAILKDGYGFVEIVPELKLENILVVHGVVSSQKENNPNTKNKNENIEVLVQSLTVVHSTQNNDNSKETINENNNIK</sequence>
<gene>
    <name evidence="3" type="primary">8234263</name>
    <name evidence="2" type="ORF">Phum_PHUM137280</name>
</gene>
<dbReference type="EMBL" id="AAZO01001584">
    <property type="status" value="NOT_ANNOTATED_CDS"/>
    <property type="molecule type" value="Genomic_DNA"/>
</dbReference>
<dbReference type="Gene3D" id="2.40.50.140">
    <property type="entry name" value="Nucleic acid-binding proteins"/>
    <property type="match status" value="1"/>
</dbReference>
<organism>
    <name type="scientific">Pediculus humanus subsp. corporis</name>
    <name type="common">Body louse</name>
    <dbReference type="NCBI Taxonomy" id="121224"/>
    <lineage>
        <taxon>Eukaryota</taxon>
        <taxon>Metazoa</taxon>
        <taxon>Ecdysozoa</taxon>
        <taxon>Arthropoda</taxon>
        <taxon>Hexapoda</taxon>
        <taxon>Insecta</taxon>
        <taxon>Pterygota</taxon>
        <taxon>Neoptera</taxon>
        <taxon>Paraneoptera</taxon>
        <taxon>Psocodea</taxon>
        <taxon>Troctomorpha</taxon>
        <taxon>Phthiraptera</taxon>
        <taxon>Anoplura</taxon>
        <taxon>Pediculidae</taxon>
        <taxon>Pediculus</taxon>
    </lineage>
</organism>
<evidence type="ECO:0000313" key="2">
    <source>
        <dbReference type="EMBL" id="EEB11848.1"/>
    </source>
</evidence>
<dbReference type="EnsemblMetazoa" id="PHUM137280-RA">
    <property type="protein sequence ID" value="PHUM137280-PA"/>
    <property type="gene ID" value="PHUM137280"/>
</dbReference>
<dbReference type="InterPro" id="IPR012340">
    <property type="entry name" value="NA-bd_OB-fold"/>
</dbReference>
<name>E0VEP2_PEDHC</name>
<proteinExistence type="predicted"/>
<dbReference type="GeneID" id="8234263"/>
<dbReference type="KEGG" id="phu:Phum_PHUM137280"/>
<dbReference type="STRING" id="121224.E0VEP2"/>
<reference evidence="3" key="3">
    <citation type="submission" date="2020-05" db="UniProtKB">
        <authorList>
            <consortium name="EnsemblMetazoa"/>
        </authorList>
    </citation>
    <scope>IDENTIFICATION</scope>
    <source>
        <strain evidence="3">USDA</strain>
    </source>
</reference>
<evidence type="ECO:0000313" key="3">
    <source>
        <dbReference type="EnsemblMetazoa" id="PHUM137280-PA"/>
    </source>
</evidence>
<accession>E0VEP2</accession>
<keyword evidence="4" id="KW-1185">Reference proteome</keyword>
<feature type="region of interest" description="Disordered" evidence="1">
    <location>
        <begin position="40"/>
        <end position="60"/>
    </location>
</feature>
<dbReference type="HOGENOM" id="CLU_1316816_0_0_1"/>
<dbReference type="EMBL" id="DS235093">
    <property type="protein sequence ID" value="EEB11848.1"/>
    <property type="molecule type" value="Genomic_DNA"/>
</dbReference>
<reference evidence="2" key="2">
    <citation type="submission" date="2007-04" db="EMBL/GenBank/DDBJ databases">
        <title>The genome of the human body louse.</title>
        <authorList>
            <consortium name="The Human Body Louse Genome Consortium"/>
            <person name="Kirkness E."/>
            <person name="Walenz B."/>
            <person name="Hass B."/>
            <person name="Bruggner R."/>
            <person name="Strausberg R."/>
        </authorList>
    </citation>
    <scope>NUCLEOTIDE SEQUENCE</scope>
    <source>
        <strain evidence="2">USDA</strain>
    </source>
</reference>
<dbReference type="AlphaFoldDB" id="E0VEP2"/>
<evidence type="ECO:0000256" key="1">
    <source>
        <dbReference type="SAM" id="MobiDB-lite"/>
    </source>
</evidence>
<dbReference type="VEuPathDB" id="VectorBase:PHUM137280"/>
<protein>
    <recommendedName>
        <fullName evidence="5">OB domain-containing protein</fullName>
    </recommendedName>
</protein>
<evidence type="ECO:0000313" key="4">
    <source>
        <dbReference type="Proteomes" id="UP000009046"/>
    </source>
</evidence>
<reference evidence="2" key="1">
    <citation type="submission" date="2007-04" db="EMBL/GenBank/DDBJ databases">
        <title>Annotation of Pediculus humanus corporis strain USDA.</title>
        <authorList>
            <person name="Kirkness E."/>
            <person name="Hannick L."/>
            <person name="Hass B."/>
            <person name="Bruggner R."/>
            <person name="Lawson D."/>
            <person name="Bidwell S."/>
            <person name="Joardar V."/>
            <person name="Caler E."/>
            <person name="Walenz B."/>
            <person name="Inman J."/>
            <person name="Schobel S."/>
            <person name="Galinsky K."/>
            <person name="Amedeo P."/>
            <person name="Strausberg R."/>
        </authorList>
    </citation>
    <scope>NUCLEOTIDE SEQUENCE</scope>
    <source>
        <strain evidence="2">USDA</strain>
    </source>
</reference>